<dbReference type="Gene3D" id="3.30.420.10">
    <property type="entry name" value="Ribonuclease H-like superfamily/Ribonuclease H"/>
    <property type="match status" value="1"/>
</dbReference>
<name>A0A0K2VJU1_LEPSM</name>
<accession>A0A0K2VJU1</accession>
<evidence type="ECO:0008006" key="2">
    <source>
        <dbReference type="Google" id="ProtNLM"/>
    </source>
</evidence>
<dbReference type="EMBL" id="HACA01033239">
    <property type="protein sequence ID" value="CDW50600.1"/>
    <property type="molecule type" value="Transcribed_RNA"/>
</dbReference>
<feature type="non-terminal residue" evidence="1">
    <location>
        <position position="191"/>
    </location>
</feature>
<dbReference type="PANTHER" id="PTHR47326:SF1">
    <property type="entry name" value="HTH PSQ-TYPE DOMAIN-CONTAINING PROTEIN"/>
    <property type="match status" value="1"/>
</dbReference>
<dbReference type="AlphaFoldDB" id="A0A0K2VJU1"/>
<protein>
    <recommendedName>
        <fullName evidence="2">Tc1-like transposase DDE domain-containing protein</fullName>
    </recommendedName>
</protein>
<dbReference type="GO" id="GO:0003676">
    <property type="term" value="F:nucleic acid binding"/>
    <property type="evidence" value="ECO:0007669"/>
    <property type="project" value="InterPro"/>
</dbReference>
<sequence length="191" mass="22313">MLCFFSDENNFCQDQKVSKQNNRWIATCTSHVRKVMKTKFPTMVMVFGVVSSEGHFMPLHMFETGLKVNTEVYLDVMEKVVLPWIQGVPGDRPWVWQQDSAPCHVSKISMQWLIKNCYDVVTKDLWPPNSPDLNPLDCFVWDYVERHTNRHPHRTKASLMDSIKEVFGNMDNDMVRRACGRFRGRIEAVID</sequence>
<reference evidence="1" key="1">
    <citation type="submission" date="2014-05" db="EMBL/GenBank/DDBJ databases">
        <authorList>
            <person name="Chronopoulou M."/>
        </authorList>
    </citation>
    <scope>NUCLEOTIDE SEQUENCE</scope>
    <source>
        <tissue evidence="1">Whole organism</tissue>
    </source>
</reference>
<evidence type="ECO:0000313" key="1">
    <source>
        <dbReference type="EMBL" id="CDW50600.1"/>
    </source>
</evidence>
<proteinExistence type="predicted"/>
<organism evidence="1">
    <name type="scientific">Lepeophtheirus salmonis</name>
    <name type="common">Salmon louse</name>
    <name type="synonym">Caligus salmonis</name>
    <dbReference type="NCBI Taxonomy" id="72036"/>
    <lineage>
        <taxon>Eukaryota</taxon>
        <taxon>Metazoa</taxon>
        <taxon>Ecdysozoa</taxon>
        <taxon>Arthropoda</taxon>
        <taxon>Crustacea</taxon>
        <taxon>Multicrustacea</taxon>
        <taxon>Hexanauplia</taxon>
        <taxon>Copepoda</taxon>
        <taxon>Siphonostomatoida</taxon>
        <taxon>Caligidae</taxon>
        <taxon>Lepeophtheirus</taxon>
    </lineage>
</organism>
<dbReference type="PANTHER" id="PTHR47326">
    <property type="entry name" value="TRANSPOSABLE ELEMENT TC3 TRANSPOSASE-LIKE PROTEIN"/>
    <property type="match status" value="1"/>
</dbReference>
<dbReference type="InterPro" id="IPR036397">
    <property type="entry name" value="RNaseH_sf"/>
</dbReference>